<accession>A0A0F9UNH7</accession>
<evidence type="ECO:0000313" key="1">
    <source>
        <dbReference type="EMBL" id="KKN62756.1"/>
    </source>
</evidence>
<dbReference type="EMBL" id="LAZR01000614">
    <property type="protein sequence ID" value="KKN62756.1"/>
    <property type="molecule type" value="Genomic_DNA"/>
</dbReference>
<proteinExistence type="predicted"/>
<name>A0A0F9UNH7_9ZZZZ</name>
<reference evidence="1" key="1">
    <citation type="journal article" date="2015" name="Nature">
        <title>Complex archaea that bridge the gap between prokaryotes and eukaryotes.</title>
        <authorList>
            <person name="Spang A."/>
            <person name="Saw J.H."/>
            <person name="Jorgensen S.L."/>
            <person name="Zaremba-Niedzwiedzka K."/>
            <person name="Martijn J."/>
            <person name="Lind A.E."/>
            <person name="van Eijk R."/>
            <person name="Schleper C."/>
            <person name="Guy L."/>
            <person name="Ettema T.J."/>
        </authorList>
    </citation>
    <scope>NUCLEOTIDE SEQUENCE</scope>
</reference>
<comment type="caution">
    <text evidence="1">The sequence shown here is derived from an EMBL/GenBank/DDBJ whole genome shotgun (WGS) entry which is preliminary data.</text>
</comment>
<dbReference type="AlphaFoldDB" id="A0A0F9UNH7"/>
<gene>
    <name evidence="1" type="ORF">LCGC14_0508750</name>
</gene>
<sequence>MANLYIFDSSALKGMPLIVILIEQLRAEGNLVAVIMESNADALESTKIMNRILAEFHPDYTLVLGGDYQSLSFAITEMAQRAAIEHGDISEAYFITGDVAQLAMSYDGFHSLSIEEFLVIYNLI</sequence>
<organism evidence="1">
    <name type="scientific">marine sediment metagenome</name>
    <dbReference type="NCBI Taxonomy" id="412755"/>
    <lineage>
        <taxon>unclassified sequences</taxon>
        <taxon>metagenomes</taxon>
        <taxon>ecological metagenomes</taxon>
    </lineage>
</organism>
<protein>
    <submittedName>
        <fullName evidence="1">Uncharacterized protein</fullName>
    </submittedName>
</protein>